<evidence type="ECO:0000256" key="16">
    <source>
        <dbReference type="ARBA" id="ARBA00035717"/>
    </source>
</evidence>
<dbReference type="InterPro" id="IPR037160">
    <property type="entry name" value="DNA_Pol_thumb_sf"/>
</dbReference>
<evidence type="ECO:0000256" key="17">
    <source>
        <dbReference type="ARBA" id="ARBA00035726"/>
    </source>
</evidence>
<dbReference type="InterPro" id="IPR027421">
    <property type="entry name" value="DNA_pol_lamdba_lyase_dom_sf"/>
</dbReference>
<dbReference type="SMART" id="SM00278">
    <property type="entry name" value="HhH1"/>
    <property type="match status" value="3"/>
</dbReference>
<dbReference type="EMBL" id="FPAB01000005">
    <property type="protein sequence ID" value="SFT00048.1"/>
    <property type="molecule type" value="Genomic_DNA"/>
</dbReference>
<evidence type="ECO:0000259" key="22">
    <source>
        <dbReference type="SMART" id="SM00278"/>
    </source>
</evidence>
<dbReference type="GO" id="GO:0140078">
    <property type="term" value="F:class I DNA-(apurinic or apyrimidinic site) endonuclease activity"/>
    <property type="evidence" value="ECO:0007669"/>
    <property type="project" value="UniProtKB-EC"/>
</dbReference>
<evidence type="ECO:0000256" key="1">
    <source>
        <dbReference type="ARBA" id="ARBA00001946"/>
    </source>
</evidence>
<dbReference type="NCBIfam" id="NF006375">
    <property type="entry name" value="PRK08609.1"/>
    <property type="match status" value="1"/>
</dbReference>
<evidence type="ECO:0000256" key="11">
    <source>
        <dbReference type="ARBA" id="ARBA00022763"/>
    </source>
</evidence>
<comment type="subcellular location">
    <subcellularLocation>
        <location evidence="2">Cytoplasm</location>
    </subcellularLocation>
</comment>
<dbReference type="PRINTS" id="PR00870">
    <property type="entry name" value="DNAPOLXBETA"/>
</dbReference>
<keyword evidence="11" id="KW-0227">DNA damage</keyword>
<evidence type="ECO:0000256" key="19">
    <source>
        <dbReference type="ARBA" id="ARBA00044678"/>
    </source>
</evidence>
<dbReference type="Gene3D" id="3.30.460.10">
    <property type="entry name" value="Beta Polymerase, domain 2"/>
    <property type="match status" value="1"/>
</dbReference>
<dbReference type="GO" id="GO:0003677">
    <property type="term" value="F:DNA binding"/>
    <property type="evidence" value="ECO:0007669"/>
    <property type="project" value="InterPro"/>
</dbReference>
<dbReference type="InterPro" id="IPR050243">
    <property type="entry name" value="PHP_phosphatase"/>
</dbReference>
<evidence type="ECO:0000256" key="20">
    <source>
        <dbReference type="ARBA" id="ARBA00045548"/>
    </source>
</evidence>
<evidence type="ECO:0000256" key="8">
    <source>
        <dbReference type="ARBA" id="ARBA00022679"/>
    </source>
</evidence>
<comment type="catalytic activity">
    <reaction evidence="18">
        <text>2'-deoxyribonucleotide-(2'-deoxyribose 5'-phosphate)-2'-deoxyribonucleotide-DNA = a 3'-end 2'-deoxyribonucleotide-(2,3-dehydro-2,3-deoxyribose 5'-phosphate)-DNA + a 5'-end 5'-phospho-2'-deoxyribonucleoside-DNA + H(+)</text>
        <dbReference type="Rhea" id="RHEA:66592"/>
        <dbReference type="Rhea" id="RHEA-COMP:13180"/>
        <dbReference type="Rhea" id="RHEA-COMP:16897"/>
        <dbReference type="Rhea" id="RHEA-COMP:17067"/>
        <dbReference type="ChEBI" id="CHEBI:15378"/>
        <dbReference type="ChEBI" id="CHEBI:136412"/>
        <dbReference type="ChEBI" id="CHEBI:157695"/>
        <dbReference type="ChEBI" id="CHEBI:167181"/>
        <dbReference type="EC" id="4.2.99.18"/>
    </reaction>
</comment>
<dbReference type="GO" id="GO:0008270">
    <property type="term" value="F:zinc ion binding"/>
    <property type="evidence" value="ECO:0007669"/>
    <property type="project" value="TreeGrafter"/>
</dbReference>
<feature type="domain" description="Polymerase/histidinol phosphatase N-terminal" evidence="23">
    <location>
        <begin position="355"/>
        <end position="433"/>
    </location>
</feature>
<keyword evidence="26" id="KW-1185">Reference proteome</keyword>
<dbReference type="GO" id="GO:0003887">
    <property type="term" value="F:DNA-directed DNA polymerase activity"/>
    <property type="evidence" value="ECO:0007669"/>
    <property type="project" value="UniProtKB-KW"/>
</dbReference>
<dbReference type="Pfam" id="PF14520">
    <property type="entry name" value="HHH_5"/>
    <property type="match status" value="1"/>
</dbReference>
<dbReference type="SUPFAM" id="SSF89550">
    <property type="entry name" value="PHP domain-like"/>
    <property type="match status" value="1"/>
</dbReference>
<comment type="cofactor">
    <cofactor evidence="1">
        <name>Mg(2+)</name>
        <dbReference type="ChEBI" id="CHEBI:18420"/>
    </cofactor>
</comment>
<dbReference type="GO" id="GO:0042578">
    <property type="term" value="F:phosphoric ester hydrolase activity"/>
    <property type="evidence" value="ECO:0007669"/>
    <property type="project" value="TreeGrafter"/>
</dbReference>
<dbReference type="Pfam" id="PF14791">
    <property type="entry name" value="DNA_pol_B_thumb"/>
    <property type="match status" value="1"/>
</dbReference>
<evidence type="ECO:0000256" key="2">
    <source>
        <dbReference type="ARBA" id="ARBA00004496"/>
    </source>
</evidence>
<keyword evidence="14" id="KW-0915">Sodium</keyword>
<dbReference type="PANTHER" id="PTHR36928:SF1">
    <property type="entry name" value="PHOSPHATASE YCDX-RELATED"/>
    <property type="match status" value="1"/>
</dbReference>
<dbReference type="SUPFAM" id="SSF47802">
    <property type="entry name" value="DNA polymerase beta, N-terminal domain-like"/>
    <property type="match status" value="1"/>
</dbReference>
<dbReference type="Gene3D" id="1.10.150.110">
    <property type="entry name" value="DNA polymerase beta, N-terminal domain-like"/>
    <property type="match status" value="1"/>
</dbReference>
<dbReference type="InterPro" id="IPR029398">
    <property type="entry name" value="PolB_thumb"/>
</dbReference>
<gene>
    <name evidence="25" type="ORF">SAMN05444716_105522</name>
</gene>
<dbReference type="InterPro" id="IPR002054">
    <property type="entry name" value="DNA-dir_DNA_pol_X"/>
</dbReference>
<organism evidence="25 26">
    <name type="scientific">Streptomyces harbinensis</name>
    <dbReference type="NCBI Taxonomy" id="1176198"/>
    <lineage>
        <taxon>Bacteria</taxon>
        <taxon>Bacillati</taxon>
        <taxon>Actinomycetota</taxon>
        <taxon>Actinomycetes</taxon>
        <taxon>Kitasatosporales</taxon>
        <taxon>Streptomycetaceae</taxon>
        <taxon>Streptomyces</taxon>
    </lineage>
</organism>
<dbReference type="InterPro" id="IPR003141">
    <property type="entry name" value="Pol/His_phosphatase_N"/>
</dbReference>
<keyword evidence="13" id="KW-0239">DNA-directed DNA polymerase</keyword>
<evidence type="ECO:0000313" key="25">
    <source>
        <dbReference type="EMBL" id="SFT00048.1"/>
    </source>
</evidence>
<dbReference type="InterPro" id="IPR047967">
    <property type="entry name" value="PolX_PHP"/>
</dbReference>
<dbReference type="GO" id="GO:0005829">
    <property type="term" value="C:cytosol"/>
    <property type="evidence" value="ECO:0007669"/>
    <property type="project" value="TreeGrafter"/>
</dbReference>
<evidence type="ECO:0000256" key="6">
    <source>
        <dbReference type="ARBA" id="ARBA00022481"/>
    </source>
</evidence>
<evidence type="ECO:0000256" key="15">
    <source>
        <dbReference type="ARBA" id="ARBA00023204"/>
    </source>
</evidence>
<feature type="domain" description="Helix-hairpin-helix DNA-binding motif class 1" evidence="22">
    <location>
        <begin position="105"/>
        <end position="124"/>
    </location>
</feature>
<proteinExistence type="predicted"/>
<dbReference type="AlphaFoldDB" id="A0A1I6UF80"/>
<keyword evidence="12" id="KW-0832">Ubl conjugation</keyword>
<dbReference type="SMART" id="SM00481">
    <property type="entry name" value="POLIIIAc"/>
    <property type="match status" value="1"/>
</dbReference>
<dbReference type="InterPro" id="IPR004013">
    <property type="entry name" value="PHP_dom"/>
</dbReference>
<feature type="domain" description="Helix-hairpin-helix DNA-binding motif class 1" evidence="22">
    <location>
        <begin position="65"/>
        <end position="84"/>
    </location>
</feature>
<dbReference type="InterPro" id="IPR022311">
    <property type="entry name" value="PolX-like"/>
</dbReference>
<dbReference type="Proteomes" id="UP000198873">
    <property type="component" value="Unassembled WGS sequence"/>
</dbReference>
<evidence type="ECO:0000256" key="13">
    <source>
        <dbReference type="ARBA" id="ARBA00022932"/>
    </source>
</evidence>
<dbReference type="STRING" id="1176198.SAMN05444716_105522"/>
<dbReference type="SUPFAM" id="SSF81301">
    <property type="entry name" value="Nucleotidyltransferase"/>
    <property type="match status" value="1"/>
</dbReference>
<accession>A0A1I6UF80</accession>
<dbReference type="SMART" id="SM00483">
    <property type="entry name" value="POLXc"/>
    <property type="match status" value="1"/>
</dbReference>
<sequence length="591" mass="64681">MLRNPIPVPRLNDVARPNEEIEALLNEYADLLSITGGDAFKARAYEKAARAIGGYPEDVSRLDDKGLREIPNVGKSIADKVAEFLRTGHLKVLDERRTAIPAGVRELITIPTLGPKKAMQLHRELGIASVDALVKAIEGDELRGLKGFGPKTADNILHGVELMQQAGDRILLSAATDIAEETVAALREATGCDPEHCVYAGSLRRMRETIGDIDLLVASEDPASVMDAFIALPHTAEVIAHGEKKTSVRTVKGLQLDLRVLPPASFGAGLQYFTGSQAHNIRTREIAVRKGLKLSEYGLFHAKSGRRKAAATEEEVYAALGLPWIPPTLREDRGEVAAGLAGELPRLVTEDDLRGDLHTHTDLTDGLSSLEDMVATAAARGYAYYAVTDHAPKLSMQRMTDEKILAQREQLRALAGRYKKMRLLHGTELNIGPDGEVDWPGEFLAGFDLCVASIHSHFTLDRAAQTRRLIRACENPYVAVIGHPTTRQIGRRPPIDADLDAVFAACAQTGTALEVNSHPHRLDLNDELILRARHHGAVFAIDSDAHSTTHLAHTRYGVGTAQRGWLTPDEVINTWTWQRLKSFLAKKRKSA</sequence>
<dbReference type="PIRSF" id="PIRSF005047">
    <property type="entry name" value="UCP005047_YshC"/>
    <property type="match status" value="1"/>
</dbReference>
<name>A0A1I6UF80_9ACTN</name>
<dbReference type="Gene3D" id="3.30.210.10">
    <property type="entry name" value="DNA polymerase, thumb domain"/>
    <property type="match status" value="1"/>
</dbReference>
<keyword evidence="6" id="KW-0488">Methylation</keyword>
<dbReference type="InterPro" id="IPR016195">
    <property type="entry name" value="Pol/histidinol_Pase-like"/>
</dbReference>
<protein>
    <recommendedName>
        <fullName evidence="5">DNA polymerase beta</fullName>
        <ecNumber evidence="3">2.7.7.7</ecNumber>
        <ecNumber evidence="4">4.2.99.18</ecNumber>
    </recommendedName>
    <alternativeName>
        <fullName evidence="16">5'-deoxyribose-phosphate lyase</fullName>
    </alternativeName>
    <alternativeName>
        <fullName evidence="17">AP lyase</fullName>
    </alternativeName>
</protein>
<evidence type="ECO:0000256" key="10">
    <source>
        <dbReference type="ARBA" id="ARBA00022705"/>
    </source>
</evidence>
<evidence type="ECO:0000256" key="18">
    <source>
        <dbReference type="ARBA" id="ARBA00044632"/>
    </source>
</evidence>
<dbReference type="Pfam" id="PF02811">
    <property type="entry name" value="PHP"/>
    <property type="match status" value="1"/>
</dbReference>
<feature type="domain" description="Helix-hairpin-helix DNA-binding motif class 1" evidence="22">
    <location>
        <begin position="140"/>
        <end position="159"/>
    </location>
</feature>
<dbReference type="Gene3D" id="1.10.150.20">
    <property type="entry name" value="5' to 3' exonuclease, C-terminal subdomain"/>
    <property type="match status" value="1"/>
</dbReference>
<evidence type="ECO:0000313" key="26">
    <source>
        <dbReference type="Proteomes" id="UP000198873"/>
    </source>
</evidence>
<evidence type="ECO:0000259" key="23">
    <source>
        <dbReference type="SMART" id="SM00481"/>
    </source>
</evidence>
<dbReference type="InterPro" id="IPR003583">
    <property type="entry name" value="Hlx-hairpin-Hlx_DNA-bd_motif"/>
</dbReference>
<feature type="domain" description="DNA-directed DNA polymerase X" evidence="24">
    <location>
        <begin position="16"/>
        <end position="331"/>
    </location>
</feature>
<dbReference type="CDD" id="cd00141">
    <property type="entry name" value="NT_POLXc"/>
    <property type="match status" value="1"/>
</dbReference>
<keyword evidence="8" id="KW-0808">Transferase</keyword>
<evidence type="ECO:0000256" key="3">
    <source>
        <dbReference type="ARBA" id="ARBA00012417"/>
    </source>
</evidence>
<evidence type="ECO:0000256" key="7">
    <source>
        <dbReference type="ARBA" id="ARBA00022634"/>
    </source>
</evidence>
<keyword evidence="9" id="KW-0548">Nucleotidyltransferase</keyword>
<comment type="function">
    <text evidence="20">Repair polymerase that plays a key role in base-excision repair. During this process, the damaged base is excised by specific DNA glycosylases, the DNA backbone is nicked at the abasic site by an apurinic/apyrimidic (AP) endonuclease, and POLB removes 5'-deoxyribose-phosphate from the preincised AP site acting as a 5'-deoxyribose-phosphate lyase (5'-dRP lyase); through its DNA polymerase activity, it adds one nucleotide to the 3' end of the arising single-nucleotide gap. Conducts 'gap-filling' DNA synthesis in a stepwise distributive fashion rather than in a processive fashion as for other DNA polymerases. It is also able to cleave sugar-phosphate bonds 3' to an intact AP site, acting as an AP lyase.</text>
</comment>
<dbReference type="PANTHER" id="PTHR36928">
    <property type="entry name" value="PHOSPHATASE YCDX-RELATED"/>
    <property type="match status" value="1"/>
</dbReference>
<evidence type="ECO:0000256" key="5">
    <source>
        <dbReference type="ARBA" id="ARBA00020020"/>
    </source>
</evidence>
<evidence type="ECO:0000259" key="24">
    <source>
        <dbReference type="SMART" id="SM00483"/>
    </source>
</evidence>
<evidence type="ECO:0000256" key="9">
    <source>
        <dbReference type="ARBA" id="ARBA00022695"/>
    </source>
</evidence>
<evidence type="ECO:0000256" key="4">
    <source>
        <dbReference type="ARBA" id="ARBA00012720"/>
    </source>
</evidence>
<dbReference type="EC" id="2.7.7.7" evidence="3"/>
<keyword evidence="7" id="KW-0237">DNA synthesis</keyword>
<keyword evidence="15" id="KW-0234">DNA repair</keyword>
<evidence type="ECO:0000256" key="12">
    <source>
        <dbReference type="ARBA" id="ARBA00022843"/>
    </source>
</evidence>
<reference evidence="26" key="1">
    <citation type="submission" date="2016-10" db="EMBL/GenBank/DDBJ databases">
        <authorList>
            <person name="Varghese N."/>
            <person name="Submissions S."/>
        </authorList>
    </citation>
    <scope>NUCLEOTIDE SEQUENCE [LARGE SCALE GENOMIC DNA]</scope>
    <source>
        <strain evidence="26">CGMCC 4.7047</strain>
    </source>
</reference>
<keyword evidence="10" id="KW-0235">DNA replication</keyword>
<dbReference type="Pfam" id="PF14716">
    <property type="entry name" value="HHH_8"/>
    <property type="match status" value="1"/>
</dbReference>
<comment type="catalytic activity">
    <reaction evidence="19">
        <text>a 5'-end 2'-deoxyribose-2'-deoxyribonucleotide-DNA = (2E,4S)-4-hydroxypenten-2-al-5-phosphate + a 5'-end 5'-phospho-2'-deoxyribonucleoside-DNA + H(+)</text>
        <dbReference type="Rhea" id="RHEA:76255"/>
        <dbReference type="Rhea" id="RHEA-COMP:13180"/>
        <dbReference type="Rhea" id="RHEA-COMP:18657"/>
        <dbReference type="ChEBI" id="CHEBI:15378"/>
        <dbReference type="ChEBI" id="CHEBI:136412"/>
        <dbReference type="ChEBI" id="CHEBI:195194"/>
        <dbReference type="ChEBI" id="CHEBI:195195"/>
    </reaction>
</comment>
<evidence type="ECO:0000256" key="21">
    <source>
        <dbReference type="ARBA" id="ARBA00049244"/>
    </source>
</evidence>
<comment type="catalytic activity">
    <reaction evidence="21">
        <text>DNA(n) + a 2'-deoxyribonucleoside 5'-triphosphate = DNA(n+1) + diphosphate</text>
        <dbReference type="Rhea" id="RHEA:22508"/>
        <dbReference type="Rhea" id="RHEA-COMP:17339"/>
        <dbReference type="Rhea" id="RHEA-COMP:17340"/>
        <dbReference type="ChEBI" id="CHEBI:33019"/>
        <dbReference type="ChEBI" id="CHEBI:61560"/>
        <dbReference type="ChEBI" id="CHEBI:173112"/>
        <dbReference type="EC" id="2.7.7.7"/>
    </reaction>
</comment>
<evidence type="ECO:0000256" key="14">
    <source>
        <dbReference type="ARBA" id="ARBA00023053"/>
    </source>
</evidence>
<dbReference type="InterPro" id="IPR010996">
    <property type="entry name" value="HHH_MUS81"/>
</dbReference>
<dbReference type="InterPro" id="IPR043519">
    <property type="entry name" value="NT_sf"/>
</dbReference>
<dbReference type="GO" id="GO:0006281">
    <property type="term" value="P:DNA repair"/>
    <property type="evidence" value="ECO:0007669"/>
    <property type="project" value="UniProtKB-KW"/>
</dbReference>
<dbReference type="InterPro" id="IPR002008">
    <property type="entry name" value="DNA_pol_X_beta-like"/>
</dbReference>
<dbReference type="EC" id="4.2.99.18" evidence="4"/>
<dbReference type="Gene3D" id="3.20.20.140">
    <property type="entry name" value="Metal-dependent hydrolases"/>
    <property type="match status" value="1"/>
</dbReference>
<dbReference type="SUPFAM" id="SSF158702">
    <property type="entry name" value="Sec63 N-terminal domain-like"/>
    <property type="match status" value="1"/>
</dbReference>
<dbReference type="CDD" id="cd07436">
    <property type="entry name" value="PHP_PolX"/>
    <property type="match status" value="1"/>
</dbReference>